<accession>A0A8B6C6G4</accession>
<dbReference type="InterPro" id="IPR013783">
    <property type="entry name" value="Ig-like_fold"/>
</dbReference>
<gene>
    <name evidence="4" type="ORF">MGAL_10B034562</name>
</gene>
<sequence>MTQQMIAPVVAGHVNDVTSRQAHPHHSSSESISTADRVYRRSIERFSDACVQDTDRFGGGGIMVWGGIAYQERTELNIIVGNLNATSYRDEIQAPFALTFLRRHRFNHLFQQDNACCYVAHISMTFLENNHIRVLLWPAMSPDLSTIKHLWNELGRRIRNSQNPPKTLAQLRTALFREWNSIPQDFIRRLILIATEVSGGHKCKRWSYKIRTEEKLPLISETSVNLICSATKTNSSFYIVWKCGNVIYEKTTMQNETFIWSTLKLKIDSTYNGIQCICKIHSKTFDFTVSDFITLRVINTPILTLNNEFYCNSSNTVALVCSVRGELGMFGFDKWIHSVDDKYVRSLPGKADKYISLLIINDCSFRDGGEYTCVVWNKDGDIILRANQTTTLQVVGGNSSNVLWVILVVVFCVIAVGIAPLLVGVARYKLRNASQSIQLEEVENATNEGRYLQINEPNQIATNQNDAAMSPYVDPAPYQSASSDATALRPNIDLVPYPATRCDPTAGRSYHDLVTYQSSRVYDVTSPDYLDVQPDTDTNSSQSDQYEKVE</sequence>
<dbReference type="Gene3D" id="2.60.40.10">
    <property type="entry name" value="Immunoglobulins"/>
    <property type="match status" value="1"/>
</dbReference>
<proteinExistence type="predicted"/>
<reference evidence="4" key="1">
    <citation type="submission" date="2018-11" db="EMBL/GenBank/DDBJ databases">
        <authorList>
            <person name="Alioto T."/>
            <person name="Alioto T."/>
        </authorList>
    </citation>
    <scope>NUCLEOTIDE SEQUENCE</scope>
</reference>
<dbReference type="InterPro" id="IPR036179">
    <property type="entry name" value="Ig-like_dom_sf"/>
</dbReference>
<dbReference type="InterPro" id="IPR036397">
    <property type="entry name" value="RNaseH_sf"/>
</dbReference>
<dbReference type="EMBL" id="UYJE01001193">
    <property type="protein sequence ID" value="VDI00002.1"/>
    <property type="molecule type" value="Genomic_DNA"/>
</dbReference>
<comment type="caution">
    <text evidence="4">The sequence shown here is derived from an EMBL/GenBank/DDBJ whole genome shotgun (WGS) entry which is preliminary data.</text>
</comment>
<feature type="compositionally biased region" description="Polar residues" evidence="1">
    <location>
        <begin position="535"/>
        <end position="544"/>
    </location>
</feature>
<dbReference type="OrthoDB" id="6207170at2759"/>
<organism evidence="4 5">
    <name type="scientific">Mytilus galloprovincialis</name>
    <name type="common">Mediterranean mussel</name>
    <dbReference type="NCBI Taxonomy" id="29158"/>
    <lineage>
        <taxon>Eukaryota</taxon>
        <taxon>Metazoa</taxon>
        <taxon>Spiralia</taxon>
        <taxon>Lophotrochozoa</taxon>
        <taxon>Mollusca</taxon>
        <taxon>Bivalvia</taxon>
        <taxon>Autobranchia</taxon>
        <taxon>Pteriomorphia</taxon>
        <taxon>Mytilida</taxon>
        <taxon>Mytiloidea</taxon>
        <taxon>Mytilidae</taxon>
        <taxon>Mytilinae</taxon>
        <taxon>Mytilus</taxon>
    </lineage>
</organism>
<keyword evidence="2" id="KW-0812">Transmembrane</keyword>
<dbReference type="SUPFAM" id="SSF48726">
    <property type="entry name" value="Immunoglobulin"/>
    <property type="match status" value="1"/>
</dbReference>
<dbReference type="InterPro" id="IPR013151">
    <property type="entry name" value="Immunoglobulin_dom"/>
</dbReference>
<evidence type="ECO:0000259" key="3">
    <source>
        <dbReference type="PROSITE" id="PS50835"/>
    </source>
</evidence>
<evidence type="ECO:0000313" key="5">
    <source>
        <dbReference type="Proteomes" id="UP000596742"/>
    </source>
</evidence>
<feature type="domain" description="Ig-like" evidence="3">
    <location>
        <begin position="301"/>
        <end position="391"/>
    </location>
</feature>
<feature type="region of interest" description="Disordered" evidence="1">
    <location>
        <begin position="527"/>
        <end position="550"/>
    </location>
</feature>
<dbReference type="Gene3D" id="3.30.420.10">
    <property type="entry name" value="Ribonuclease H-like superfamily/Ribonuclease H"/>
    <property type="match status" value="1"/>
</dbReference>
<name>A0A8B6C6G4_MYTGA</name>
<dbReference type="AlphaFoldDB" id="A0A8B6C6G4"/>
<dbReference type="GO" id="GO:0003676">
    <property type="term" value="F:nucleic acid binding"/>
    <property type="evidence" value="ECO:0007669"/>
    <property type="project" value="InterPro"/>
</dbReference>
<evidence type="ECO:0000256" key="1">
    <source>
        <dbReference type="SAM" id="MobiDB-lite"/>
    </source>
</evidence>
<dbReference type="InterPro" id="IPR007110">
    <property type="entry name" value="Ig-like_dom"/>
</dbReference>
<dbReference type="Proteomes" id="UP000596742">
    <property type="component" value="Unassembled WGS sequence"/>
</dbReference>
<keyword evidence="5" id="KW-1185">Reference proteome</keyword>
<evidence type="ECO:0000313" key="4">
    <source>
        <dbReference type="EMBL" id="VDI00002.1"/>
    </source>
</evidence>
<dbReference type="Pfam" id="PF00047">
    <property type="entry name" value="ig"/>
    <property type="match status" value="1"/>
</dbReference>
<keyword evidence="2" id="KW-0472">Membrane</keyword>
<feature type="transmembrane region" description="Helical" evidence="2">
    <location>
        <begin position="402"/>
        <end position="426"/>
    </location>
</feature>
<dbReference type="PROSITE" id="PS50835">
    <property type="entry name" value="IG_LIKE"/>
    <property type="match status" value="1"/>
</dbReference>
<evidence type="ECO:0000256" key="2">
    <source>
        <dbReference type="SAM" id="Phobius"/>
    </source>
</evidence>
<keyword evidence="2" id="KW-1133">Transmembrane helix</keyword>
<protein>
    <recommendedName>
        <fullName evidence="3">Ig-like domain-containing protein</fullName>
    </recommendedName>
</protein>